<comment type="caution">
    <text evidence="2">The sequence shown here is derived from an EMBL/GenBank/DDBJ whole genome shotgun (WGS) entry which is preliminary data.</text>
</comment>
<dbReference type="EMBL" id="NKUJ01000302">
    <property type="protein sequence ID" value="RMJ08156.1"/>
    <property type="molecule type" value="Genomic_DNA"/>
</dbReference>
<sequence length="171" mass="18486">MDRGVVRATQNSGADLTGSPRAPEPTSLVALPSEPSSGRFSGQTRTMAASEGDSEVWNDRSGFVGDDGWLLVAYSKPCARAPLPLLSCLSWTLSRVYGPPVAALEPNLGRQDPKLSVLRWLSRMSIPADDQCPRKRNRTIPAWTINGIPVQSELCRICACHSCCSLSDRGM</sequence>
<name>A0A3M2RS52_9HYPO</name>
<feature type="compositionally biased region" description="Polar residues" evidence="1">
    <location>
        <begin position="34"/>
        <end position="47"/>
    </location>
</feature>
<reference evidence="2 3" key="1">
    <citation type="submission" date="2017-06" db="EMBL/GenBank/DDBJ databases">
        <title>Comparative genomic analysis of Ambrosia Fusariam Clade fungi.</title>
        <authorList>
            <person name="Stajich J.E."/>
            <person name="Carrillo J."/>
            <person name="Kijimoto T."/>
            <person name="Eskalen A."/>
            <person name="O'Donnell K."/>
            <person name="Kasson M."/>
        </authorList>
    </citation>
    <scope>NUCLEOTIDE SEQUENCE [LARGE SCALE GENOMIC DNA]</scope>
    <source>
        <strain evidence="2">UCR3666</strain>
    </source>
</reference>
<evidence type="ECO:0000313" key="2">
    <source>
        <dbReference type="EMBL" id="RMJ08156.1"/>
    </source>
</evidence>
<evidence type="ECO:0000256" key="1">
    <source>
        <dbReference type="SAM" id="MobiDB-lite"/>
    </source>
</evidence>
<dbReference type="OrthoDB" id="10340561at2759"/>
<accession>A0A3M2RS52</accession>
<feature type="region of interest" description="Disordered" evidence="1">
    <location>
        <begin position="1"/>
        <end position="54"/>
    </location>
</feature>
<evidence type="ECO:0000313" key="3">
    <source>
        <dbReference type="Proteomes" id="UP000277212"/>
    </source>
</evidence>
<organism evidence="2 3">
    <name type="scientific">Fusarium kuroshium</name>
    <dbReference type="NCBI Taxonomy" id="2010991"/>
    <lineage>
        <taxon>Eukaryota</taxon>
        <taxon>Fungi</taxon>
        <taxon>Dikarya</taxon>
        <taxon>Ascomycota</taxon>
        <taxon>Pezizomycotina</taxon>
        <taxon>Sordariomycetes</taxon>
        <taxon>Hypocreomycetidae</taxon>
        <taxon>Hypocreales</taxon>
        <taxon>Nectriaceae</taxon>
        <taxon>Fusarium</taxon>
        <taxon>Fusarium solani species complex</taxon>
    </lineage>
</organism>
<dbReference type="Proteomes" id="UP000277212">
    <property type="component" value="Unassembled WGS sequence"/>
</dbReference>
<dbReference type="AlphaFoldDB" id="A0A3M2RS52"/>
<keyword evidence="3" id="KW-1185">Reference proteome</keyword>
<gene>
    <name evidence="2" type="ORF">CDV36_012234</name>
</gene>
<protein>
    <submittedName>
        <fullName evidence="2">Uncharacterized protein</fullName>
    </submittedName>
</protein>
<proteinExistence type="predicted"/>